<dbReference type="GeneTree" id="ENSGT01150000290592"/>
<evidence type="ECO:0000313" key="1">
    <source>
        <dbReference type="Ensembl" id="ENSPNAP00000071084.1"/>
    </source>
</evidence>
<evidence type="ECO:0000313" key="2">
    <source>
        <dbReference type="Proteomes" id="UP001501920"/>
    </source>
</evidence>
<reference evidence="1" key="2">
    <citation type="submission" date="2025-08" db="UniProtKB">
        <authorList>
            <consortium name="Ensembl"/>
        </authorList>
    </citation>
    <scope>IDENTIFICATION</scope>
</reference>
<keyword evidence="2" id="KW-1185">Reference proteome</keyword>
<reference evidence="1 2" key="1">
    <citation type="submission" date="2020-10" db="EMBL/GenBank/DDBJ databases">
        <title>Pygocentrus nattereri (red-bellied piranha) genome, fPygNat1, primary haplotype.</title>
        <authorList>
            <person name="Myers G."/>
            <person name="Meyer A."/>
            <person name="Karagic N."/>
            <person name="Pippel M."/>
            <person name="Winkler S."/>
            <person name="Tracey A."/>
            <person name="Wood J."/>
            <person name="Formenti G."/>
            <person name="Howe K."/>
            <person name="Fedrigo O."/>
            <person name="Jarvis E.D."/>
        </authorList>
    </citation>
    <scope>NUCLEOTIDE SEQUENCE [LARGE SCALE GENOMIC DNA]</scope>
</reference>
<proteinExistence type="predicted"/>
<reference evidence="1" key="3">
    <citation type="submission" date="2025-09" db="UniProtKB">
        <authorList>
            <consortium name="Ensembl"/>
        </authorList>
    </citation>
    <scope>IDENTIFICATION</scope>
</reference>
<protein>
    <submittedName>
        <fullName evidence="1">Uncharacterized protein</fullName>
    </submittedName>
</protein>
<sequence>MSLMYLPYDRGGLSVVKKKGTLFHCLWQCAYIRRYWEAVRDGIQNILCIQIPLDPKLFLLGIYPMNYKIRKRHQQFLEIGILLAKRVIAVSWKRTGVPGMDKW</sequence>
<dbReference type="AlphaFoldDB" id="A0AAR2L8Q3"/>
<dbReference type="Proteomes" id="UP001501920">
    <property type="component" value="Chromosome 8"/>
</dbReference>
<dbReference type="Ensembl" id="ENSPNAT00000074195.1">
    <property type="protein sequence ID" value="ENSPNAP00000071084.1"/>
    <property type="gene ID" value="ENSPNAG00000034751.1"/>
</dbReference>
<accession>A0AAR2L8Q3</accession>
<name>A0AAR2L8Q3_PYGNA</name>
<organism evidence="1 2">
    <name type="scientific">Pygocentrus nattereri</name>
    <name type="common">Red-bellied piranha</name>
    <dbReference type="NCBI Taxonomy" id="42514"/>
    <lineage>
        <taxon>Eukaryota</taxon>
        <taxon>Metazoa</taxon>
        <taxon>Chordata</taxon>
        <taxon>Craniata</taxon>
        <taxon>Vertebrata</taxon>
        <taxon>Euteleostomi</taxon>
        <taxon>Actinopterygii</taxon>
        <taxon>Neopterygii</taxon>
        <taxon>Teleostei</taxon>
        <taxon>Ostariophysi</taxon>
        <taxon>Characiformes</taxon>
        <taxon>Characoidei</taxon>
        <taxon>Pygocentrus</taxon>
    </lineage>
</organism>